<gene>
    <name evidence="7" type="primary">htrC</name>
    <name evidence="7" type="ORF">GCM10008986_31830</name>
</gene>
<proteinExistence type="inferred from homology"/>
<dbReference type="InterPro" id="IPR036034">
    <property type="entry name" value="PDZ_sf"/>
</dbReference>
<keyword evidence="5" id="KW-0472">Membrane</keyword>
<evidence type="ECO:0000313" key="8">
    <source>
        <dbReference type="Proteomes" id="UP001500880"/>
    </source>
</evidence>
<keyword evidence="4" id="KW-0720">Serine protease</keyword>
<keyword evidence="5" id="KW-0812">Transmembrane</keyword>
<protein>
    <submittedName>
        <fullName evidence="7">Serine protease HtrC</fullName>
    </submittedName>
</protein>
<dbReference type="Gene3D" id="2.30.42.10">
    <property type="match status" value="1"/>
</dbReference>
<dbReference type="PANTHER" id="PTHR43343">
    <property type="entry name" value="PEPTIDASE S12"/>
    <property type="match status" value="1"/>
</dbReference>
<evidence type="ECO:0000313" key="7">
    <source>
        <dbReference type="EMBL" id="GAA0501909.1"/>
    </source>
</evidence>
<organism evidence="7 8">
    <name type="scientific">Salinibacillus aidingensis</name>
    <dbReference type="NCBI Taxonomy" id="237684"/>
    <lineage>
        <taxon>Bacteria</taxon>
        <taxon>Bacillati</taxon>
        <taxon>Bacillota</taxon>
        <taxon>Bacilli</taxon>
        <taxon>Bacillales</taxon>
        <taxon>Bacillaceae</taxon>
        <taxon>Salinibacillus</taxon>
    </lineage>
</organism>
<comment type="caution">
    <text evidence="7">The sequence shown here is derived from an EMBL/GenBank/DDBJ whole genome shotgun (WGS) entry which is preliminary data.</text>
</comment>
<feature type="domain" description="PDZ" evidence="6">
    <location>
        <begin position="301"/>
        <end position="390"/>
    </location>
</feature>
<keyword evidence="2 7" id="KW-0645">Protease</keyword>
<dbReference type="GO" id="GO:0006508">
    <property type="term" value="P:proteolysis"/>
    <property type="evidence" value="ECO:0007669"/>
    <property type="project" value="UniProtKB-KW"/>
</dbReference>
<name>A0ABP3LJY0_9BACI</name>
<sequence length="404" mass="43641">MGYYDDHALNRRPKKEKRNWLIPTGVGFIIGALLVVLALPTLINANLLPYDIDEANQELTQGDNGEDSGLTQSVNVDIQTRVTDIVQNVSNAVVGVVNISGSEFWMEQGTESGTGSGVIYKKTNEYAYVVTNHHVVQGSSEVEVSLADGERISAQLLGSDLYNDLAVLRVDAEKVDDHPIELGHSENLKVGEPVLAIGNPLGLEFSGSVTQGIISGKERIVPQDFNGDGTPDWNAEVIQTDAAINPGNSGGALINMDGQLIGINSMKIAQSAVEGIGFAIPIDSAKPIIEDLEDDGKITRPYMGVTIRSLSEIPSYYWQSELQLPNDVSGGAVVGGIEPMSPAEQAGLQEYDVIVALDGQQVTNVIDLRKHIYQEKQPGEKMEITFYRNGKKQTTTMTLSAQDF</sequence>
<keyword evidence="5" id="KW-1133">Transmembrane helix</keyword>
<dbReference type="InterPro" id="IPR001478">
    <property type="entry name" value="PDZ"/>
</dbReference>
<dbReference type="InterPro" id="IPR043504">
    <property type="entry name" value="Peptidase_S1_PA_chymotrypsin"/>
</dbReference>
<dbReference type="PRINTS" id="PR00834">
    <property type="entry name" value="PROTEASES2C"/>
</dbReference>
<accession>A0ABP3LJY0</accession>
<evidence type="ECO:0000256" key="2">
    <source>
        <dbReference type="ARBA" id="ARBA00022670"/>
    </source>
</evidence>
<evidence type="ECO:0000256" key="4">
    <source>
        <dbReference type="ARBA" id="ARBA00022825"/>
    </source>
</evidence>
<evidence type="ECO:0000259" key="6">
    <source>
        <dbReference type="SMART" id="SM00228"/>
    </source>
</evidence>
<dbReference type="InterPro" id="IPR001940">
    <property type="entry name" value="Peptidase_S1C"/>
</dbReference>
<dbReference type="EMBL" id="BAAADO010000008">
    <property type="protein sequence ID" value="GAA0501909.1"/>
    <property type="molecule type" value="Genomic_DNA"/>
</dbReference>
<dbReference type="SMART" id="SM00228">
    <property type="entry name" value="PDZ"/>
    <property type="match status" value="1"/>
</dbReference>
<evidence type="ECO:0000256" key="5">
    <source>
        <dbReference type="SAM" id="Phobius"/>
    </source>
</evidence>
<dbReference type="SUPFAM" id="SSF50494">
    <property type="entry name" value="Trypsin-like serine proteases"/>
    <property type="match status" value="1"/>
</dbReference>
<dbReference type="SUPFAM" id="SSF50156">
    <property type="entry name" value="PDZ domain-like"/>
    <property type="match status" value="1"/>
</dbReference>
<dbReference type="CDD" id="cd06781">
    <property type="entry name" value="cpPDZ_BsHtra-like"/>
    <property type="match status" value="1"/>
</dbReference>
<dbReference type="GO" id="GO:0008233">
    <property type="term" value="F:peptidase activity"/>
    <property type="evidence" value="ECO:0007669"/>
    <property type="project" value="UniProtKB-KW"/>
</dbReference>
<comment type="similarity">
    <text evidence="1">Belongs to the peptidase S1C family.</text>
</comment>
<dbReference type="Pfam" id="PF13365">
    <property type="entry name" value="Trypsin_2"/>
    <property type="match status" value="1"/>
</dbReference>
<dbReference type="InterPro" id="IPR009003">
    <property type="entry name" value="Peptidase_S1_PA"/>
</dbReference>
<evidence type="ECO:0000256" key="3">
    <source>
        <dbReference type="ARBA" id="ARBA00022801"/>
    </source>
</evidence>
<dbReference type="Gene3D" id="2.40.10.10">
    <property type="entry name" value="Trypsin-like serine proteases"/>
    <property type="match status" value="2"/>
</dbReference>
<keyword evidence="8" id="KW-1185">Reference proteome</keyword>
<dbReference type="Pfam" id="PF13180">
    <property type="entry name" value="PDZ_2"/>
    <property type="match status" value="1"/>
</dbReference>
<feature type="transmembrane region" description="Helical" evidence="5">
    <location>
        <begin position="20"/>
        <end position="43"/>
    </location>
</feature>
<dbReference type="PANTHER" id="PTHR43343:SF3">
    <property type="entry name" value="PROTEASE DO-LIKE 8, CHLOROPLASTIC"/>
    <property type="match status" value="1"/>
</dbReference>
<evidence type="ECO:0000256" key="1">
    <source>
        <dbReference type="ARBA" id="ARBA00010541"/>
    </source>
</evidence>
<keyword evidence="3" id="KW-0378">Hydrolase</keyword>
<dbReference type="RefSeq" id="WP_343843244.1">
    <property type="nucleotide sequence ID" value="NZ_BAAADO010000008.1"/>
</dbReference>
<reference evidence="8" key="1">
    <citation type="journal article" date="2019" name="Int. J. Syst. Evol. Microbiol.">
        <title>The Global Catalogue of Microorganisms (GCM) 10K type strain sequencing project: providing services to taxonomists for standard genome sequencing and annotation.</title>
        <authorList>
            <consortium name="The Broad Institute Genomics Platform"/>
            <consortium name="The Broad Institute Genome Sequencing Center for Infectious Disease"/>
            <person name="Wu L."/>
            <person name="Ma J."/>
        </authorList>
    </citation>
    <scope>NUCLEOTIDE SEQUENCE [LARGE SCALE GENOMIC DNA]</scope>
    <source>
        <strain evidence="8">JCM 12389</strain>
    </source>
</reference>
<dbReference type="Proteomes" id="UP001500880">
    <property type="component" value="Unassembled WGS sequence"/>
</dbReference>
<dbReference type="InterPro" id="IPR051201">
    <property type="entry name" value="Chloro_Bact_Ser_Proteases"/>
</dbReference>